<dbReference type="AlphaFoldDB" id="A0AAD8AJY3"/>
<proteinExistence type="predicted"/>
<feature type="non-terminal residue" evidence="1">
    <location>
        <position position="1"/>
    </location>
</feature>
<name>A0AAD8AJY3_DIPPU</name>
<evidence type="ECO:0000313" key="1">
    <source>
        <dbReference type="EMBL" id="KAJ9600471.1"/>
    </source>
</evidence>
<gene>
    <name evidence="1" type="ORF">L9F63_009241</name>
</gene>
<dbReference type="EMBL" id="JASPKZ010000419">
    <property type="protein sequence ID" value="KAJ9600471.1"/>
    <property type="molecule type" value="Genomic_DNA"/>
</dbReference>
<keyword evidence="2" id="KW-1185">Reference proteome</keyword>
<evidence type="ECO:0000313" key="2">
    <source>
        <dbReference type="Proteomes" id="UP001233999"/>
    </source>
</evidence>
<comment type="caution">
    <text evidence="1">The sequence shown here is derived from an EMBL/GenBank/DDBJ whole genome shotgun (WGS) entry which is preliminary data.</text>
</comment>
<feature type="non-terminal residue" evidence="1">
    <location>
        <position position="51"/>
    </location>
</feature>
<reference evidence="1" key="1">
    <citation type="journal article" date="2023" name="IScience">
        <title>Live-bearing cockroach genome reveals convergent evolutionary mechanisms linked to viviparity in insects and beyond.</title>
        <authorList>
            <person name="Fouks B."/>
            <person name="Harrison M.C."/>
            <person name="Mikhailova A.A."/>
            <person name="Marchal E."/>
            <person name="English S."/>
            <person name="Carruthers M."/>
            <person name="Jennings E.C."/>
            <person name="Chiamaka E.L."/>
            <person name="Frigard R.A."/>
            <person name="Pippel M."/>
            <person name="Attardo G.M."/>
            <person name="Benoit J.B."/>
            <person name="Bornberg-Bauer E."/>
            <person name="Tobe S.S."/>
        </authorList>
    </citation>
    <scope>NUCLEOTIDE SEQUENCE</scope>
    <source>
        <strain evidence="1">Stay&amp;Tobe</strain>
    </source>
</reference>
<protein>
    <submittedName>
        <fullName evidence="1">Uncharacterized protein</fullName>
    </submittedName>
</protein>
<organism evidence="1 2">
    <name type="scientific">Diploptera punctata</name>
    <name type="common">Pacific beetle cockroach</name>
    <dbReference type="NCBI Taxonomy" id="6984"/>
    <lineage>
        <taxon>Eukaryota</taxon>
        <taxon>Metazoa</taxon>
        <taxon>Ecdysozoa</taxon>
        <taxon>Arthropoda</taxon>
        <taxon>Hexapoda</taxon>
        <taxon>Insecta</taxon>
        <taxon>Pterygota</taxon>
        <taxon>Neoptera</taxon>
        <taxon>Polyneoptera</taxon>
        <taxon>Dictyoptera</taxon>
        <taxon>Blattodea</taxon>
        <taxon>Blaberoidea</taxon>
        <taxon>Blaberidae</taxon>
        <taxon>Diplopterinae</taxon>
        <taxon>Diploptera</taxon>
    </lineage>
</organism>
<reference evidence="1" key="2">
    <citation type="submission" date="2023-05" db="EMBL/GenBank/DDBJ databases">
        <authorList>
            <person name="Fouks B."/>
        </authorList>
    </citation>
    <scope>NUCLEOTIDE SEQUENCE</scope>
    <source>
        <strain evidence="1">Stay&amp;Tobe</strain>
        <tissue evidence="1">Testes</tissue>
    </source>
</reference>
<accession>A0AAD8AJY3</accession>
<dbReference type="Proteomes" id="UP001233999">
    <property type="component" value="Unassembled WGS sequence"/>
</dbReference>
<sequence length="51" mass="5760">ASHFGDEAYKISLISLSSYFARNSHFCDEGLATNVLGHVVCYLIFYKLVCR</sequence>